<keyword evidence="1" id="KW-0223">Dioxygenase</keyword>
<evidence type="ECO:0000313" key="1">
    <source>
        <dbReference type="EMBL" id="MBH0779787.1"/>
    </source>
</evidence>
<keyword evidence="1" id="KW-0560">Oxidoreductase</keyword>
<keyword evidence="2" id="KW-1185">Reference proteome</keyword>
<dbReference type="AlphaFoldDB" id="A0A931IDR2"/>
<gene>
    <name evidence="1" type="ORF">IT779_26290</name>
</gene>
<name>A0A931IDR2_9NOCA</name>
<dbReference type="Gene3D" id="2.60.120.620">
    <property type="entry name" value="q2cbj1_9rhob like domain"/>
    <property type="match status" value="1"/>
</dbReference>
<organism evidence="1 2">
    <name type="scientific">Nocardia bovistercoris</name>
    <dbReference type="NCBI Taxonomy" id="2785916"/>
    <lineage>
        <taxon>Bacteria</taxon>
        <taxon>Bacillati</taxon>
        <taxon>Actinomycetota</taxon>
        <taxon>Actinomycetes</taxon>
        <taxon>Mycobacteriales</taxon>
        <taxon>Nocardiaceae</taxon>
        <taxon>Nocardia</taxon>
    </lineage>
</organism>
<accession>A0A931IDR2</accession>
<dbReference type="SUPFAM" id="SSF51197">
    <property type="entry name" value="Clavaminate synthase-like"/>
    <property type="match status" value="1"/>
</dbReference>
<comment type="caution">
    <text evidence="1">The sequence shown here is derived from an EMBL/GenBank/DDBJ whole genome shotgun (WGS) entry which is preliminary data.</text>
</comment>
<protein>
    <submittedName>
        <fullName evidence="1">Phytanoyl-CoA dioxygenase family protein</fullName>
    </submittedName>
</protein>
<sequence length="273" mass="30413">MSAHVTEGPVPTRDLETADHDLAEHGVCVVLDAMETSFHDEVRRALYHAADGDVRRARTRDYAYGGDDHVNQRLWNLPSRDPVFCELAEHPLGLRFVEQTLGWPALLSSMSANITAGGGGSMVVHADQGYVPEPWHRPHGINIAWCVDDFTLTNGATRYVPGSHRHQRNRRADEELGELAPLVAPAGSMIAMEGRLWHTNGANTDDTRRAGIFAWYTLPIYLPQENWFLSASPSIRQFGSDTLQTLLGFRPRVLGRINGLDRLERVADVDEKS</sequence>
<dbReference type="Proteomes" id="UP000655751">
    <property type="component" value="Unassembled WGS sequence"/>
</dbReference>
<dbReference type="PANTHER" id="PTHR20883">
    <property type="entry name" value="PHYTANOYL-COA DIOXYGENASE DOMAIN CONTAINING 1"/>
    <property type="match status" value="1"/>
</dbReference>
<evidence type="ECO:0000313" key="2">
    <source>
        <dbReference type="Proteomes" id="UP000655751"/>
    </source>
</evidence>
<proteinExistence type="predicted"/>
<reference evidence="1" key="1">
    <citation type="submission" date="2020-11" db="EMBL/GenBank/DDBJ databases">
        <title>Nocardia NEAU-351.nov., a novel actinomycete isolated from the cow dung.</title>
        <authorList>
            <person name="Zhang X."/>
        </authorList>
    </citation>
    <scope>NUCLEOTIDE SEQUENCE</scope>
    <source>
        <strain evidence="1">NEAU-351</strain>
    </source>
</reference>
<dbReference type="GO" id="GO:0016706">
    <property type="term" value="F:2-oxoglutarate-dependent dioxygenase activity"/>
    <property type="evidence" value="ECO:0007669"/>
    <property type="project" value="UniProtKB-ARBA"/>
</dbReference>
<dbReference type="EMBL" id="JADMLG010000012">
    <property type="protein sequence ID" value="MBH0779787.1"/>
    <property type="molecule type" value="Genomic_DNA"/>
</dbReference>
<dbReference type="PANTHER" id="PTHR20883:SF48">
    <property type="entry name" value="ECTOINE DIOXYGENASE"/>
    <property type="match status" value="1"/>
</dbReference>
<dbReference type="Pfam" id="PF05721">
    <property type="entry name" value="PhyH"/>
    <property type="match status" value="1"/>
</dbReference>
<dbReference type="RefSeq" id="WP_196152100.1">
    <property type="nucleotide sequence ID" value="NZ_JADMLG010000012.1"/>
</dbReference>
<dbReference type="GO" id="GO:0005506">
    <property type="term" value="F:iron ion binding"/>
    <property type="evidence" value="ECO:0007669"/>
    <property type="project" value="UniProtKB-ARBA"/>
</dbReference>
<dbReference type="InterPro" id="IPR008775">
    <property type="entry name" value="Phytyl_CoA_dOase-like"/>
</dbReference>